<comment type="similarity">
    <text evidence="1">Belongs to the UDP-glycosyltransferase family.</text>
</comment>
<dbReference type="InterPro" id="IPR002213">
    <property type="entry name" value="UDP_glucos_trans"/>
</dbReference>
<reference evidence="4 5" key="1">
    <citation type="submission" date="2014-04" db="EMBL/GenBank/DDBJ databases">
        <authorList>
            <person name="Bishop-Lilly K.A."/>
            <person name="Broomall S.M."/>
            <person name="Chain P.S."/>
            <person name="Chertkov O."/>
            <person name="Coyne S.R."/>
            <person name="Daligault H.E."/>
            <person name="Davenport K.W."/>
            <person name="Erkkila T."/>
            <person name="Frey K.G."/>
            <person name="Gibbons H.S."/>
            <person name="Gu W."/>
            <person name="Jaissle J."/>
            <person name="Johnson S.L."/>
            <person name="Koroleva G.I."/>
            <person name="Ladner J.T."/>
            <person name="Lo C.-C."/>
            <person name="Minogue T.D."/>
            <person name="Munk C."/>
            <person name="Palacios G.F."/>
            <person name="Redden C.L."/>
            <person name="Rosenzweig C.N."/>
            <person name="Scholz M.B."/>
            <person name="Teshima H."/>
            <person name="Xu Y."/>
        </authorList>
    </citation>
    <scope>NUCLEOTIDE SEQUENCE [LARGE SCALE GENOMIC DNA]</scope>
    <source>
        <strain evidence="4 5">8244</strain>
    </source>
</reference>
<sequence>MARVLFINGGSEGHINPTLGVVQELVHRGEEVVYFVAEQFRDRVERTGAKAITFDVGKFLEAFLAGGRTPWARVGGLLRTADNVIPSVLEQTKGERFDYIIHDSMFGCGRLLAQILGLPAINSCSSFAMEQSGFDRLQEGLSRHFPADVNERAIKEFQQLVSEVQAKYHVQAGSAYEVFCNPAPMTIVYTSRPFQPDGASFDETYKFVGPSVVPRSNDSFDFSRVDTERLIYISLGTVFNQALDFYKLCFAAFAETKYTVILSVGSRTRMEELGDIPANFIVAGYVPQLEVLQRAKLFITHGGMNSTSEGLYYGVPLIVLPQSADQPVIARRVAELGAGVQLNQADLTAGELREAAEKVLGDPSIRKACVELGDSFRAAGGYQQAVEEIFAYKRSLGITE</sequence>
<keyword evidence="5" id="KW-1185">Reference proteome</keyword>
<protein>
    <submittedName>
        <fullName evidence="4">Glycosyltransferase, MGT family protein</fullName>
    </submittedName>
</protein>
<dbReference type="PANTHER" id="PTHR48050:SF13">
    <property type="entry name" value="STEROL 3-BETA-GLUCOSYLTRANSFERASE UGT80A2"/>
    <property type="match status" value="1"/>
</dbReference>
<dbReference type="Proteomes" id="UP000029278">
    <property type="component" value="Unassembled WGS sequence"/>
</dbReference>
<dbReference type="EMBL" id="JMQA01000001">
    <property type="protein sequence ID" value="KFN12091.1"/>
    <property type="molecule type" value="Genomic_DNA"/>
</dbReference>
<evidence type="ECO:0000313" key="4">
    <source>
        <dbReference type="EMBL" id="KFN12091.1"/>
    </source>
</evidence>
<dbReference type="PANTHER" id="PTHR48050">
    <property type="entry name" value="STEROL 3-BETA-GLUCOSYLTRANSFERASE"/>
    <property type="match status" value="1"/>
</dbReference>
<feature type="domain" description="Erythromycin biosynthesis protein CIII-like C-terminal" evidence="3">
    <location>
        <begin position="253"/>
        <end position="377"/>
    </location>
</feature>
<dbReference type="STRING" id="44252.DJ90_1869"/>
<dbReference type="RefSeq" id="WP_036624057.1">
    <property type="nucleotide sequence ID" value="NZ_JARLKU010000026.1"/>
</dbReference>
<dbReference type="Pfam" id="PF06722">
    <property type="entry name" value="EryCIII-like_C"/>
    <property type="match status" value="1"/>
</dbReference>
<evidence type="ECO:0000256" key="1">
    <source>
        <dbReference type="ARBA" id="ARBA00009995"/>
    </source>
</evidence>
<keyword evidence="2 4" id="KW-0808">Transferase</keyword>
<evidence type="ECO:0000256" key="2">
    <source>
        <dbReference type="ARBA" id="ARBA00022679"/>
    </source>
</evidence>
<gene>
    <name evidence="4" type="ORF">DJ90_1869</name>
</gene>
<evidence type="ECO:0000259" key="3">
    <source>
        <dbReference type="Pfam" id="PF06722"/>
    </source>
</evidence>
<dbReference type="OrthoDB" id="6620093at2"/>
<accession>A0A091A7A2</accession>
<dbReference type="PATRIC" id="fig|44252.3.peg.69"/>
<dbReference type="GeneID" id="77008116"/>
<dbReference type="InterPro" id="IPR010610">
    <property type="entry name" value="EryCIII-like_C"/>
</dbReference>
<dbReference type="InterPro" id="IPR006326">
    <property type="entry name" value="UDPGT_MGT-like"/>
</dbReference>
<dbReference type="SUPFAM" id="SSF53756">
    <property type="entry name" value="UDP-Glycosyltransferase/glycogen phosphorylase"/>
    <property type="match status" value="1"/>
</dbReference>
<name>A0A091A7A2_PAEMA</name>
<dbReference type="GO" id="GO:0016758">
    <property type="term" value="F:hexosyltransferase activity"/>
    <property type="evidence" value="ECO:0007669"/>
    <property type="project" value="InterPro"/>
</dbReference>
<dbReference type="FunFam" id="3.40.50.2000:FF:000072">
    <property type="entry name" value="Glycosyl transferase"/>
    <property type="match status" value="1"/>
</dbReference>
<organism evidence="4 5">
    <name type="scientific">Paenibacillus macerans</name>
    <name type="common">Bacillus macerans</name>
    <dbReference type="NCBI Taxonomy" id="44252"/>
    <lineage>
        <taxon>Bacteria</taxon>
        <taxon>Bacillati</taxon>
        <taxon>Bacillota</taxon>
        <taxon>Bacilli</taxon>
        <taxon>Bacillales</taxon>
        <taxon>Paenibacillaceae</taxon>
        <taxon>Paenibacillus</taxon>
    </lineage>
</organism>
<comment type="caution">
    <text evidence="4">The sequence shown here is derived from an EMBL/GenBank/DDBJ whole genome shotgun (WGS) entry which is preliminary data.</text>
</comment>
<dbReference type="AlphaFoldDB" id="A0A091A7A2"/>
<dbReference type="CDD" id="cd03784">
    <property type="entry name" value="GT1_Gtf-like"/>
    <property type="match status" value="1"/>
</dbReference>
<dbReference type="NCBIfam" id="TIGR01426">
    <property type="entry name" value="MGT"/>
    <property type="match status" value="1"/>
</dbReference>
<dbReference type="GO" id="GO:0017000">
    <property type="term" value="P:antibiotic biosynthetic process"/>
    <property type="evidence" value="ECO:0007669"/>
    <property type="project" value="UniProtKB-ARBA"/>
</dbReference>
<dbReference type="InterPro" id="IPR050426">
    <property type="entry name" value="Glycosyltransferase_28"/>
</dbReference>
<dbReference type="GO" id="GO:0008194">
    <property type="term" value="F:UDP-glycosyltransferase activity"/>
    <property type="evidence" value="ECO:0007669"/>
    <property type="project" value="InterPro"/>
</dbReference>
<evidence type="ECO:0000313" key="5">
    <source>
        <dbReference type="Proteomes" id="UP000029278"/>
    </source>
</evidence>
<proteinExistence type="inferred from homology"/>
<dbReference type="Gene3D" id="3.40.50.2000">
    <property type="entry name" value="Glycogen Phosphorylase B"/>
    <property type="match status" value="2"/>
</dbReference>
<dbReference type="HOGENOM" id="CLU_000537_7_1_9"/>